<dbReference type="InterPro" id="IPR029055">
    <property type="entry name" value="Ntn_hydrolases_N"/>
</dbReference>
<comment type="caution">
    <text evidence="2">The sequence shown here is derived from an EMBL/GenBank/DDBJ whole genome shotgun (WGS) entry which is preliminary data.</text>
</comment>
<protein>
    <recommendedName>
        <fullName evidence="1">Glutamine amidotransferase type-2 domain-containing protein</fullName>
    </recommendedName>
</protein>
<dbReference type="PROSITE" id="PS51278">
    <property type="entry name" value="GATASE_TYPE_2"/>
    <property type="match status" value="1"/>
</dbReference>
<dbReference type="PANTHER" id="PTHR42824:SF1">
    <property type="entry name" value="GLUTAMINE AMIDOTRANSFERASE YAFJ-RELATED"/>
    <property type="match status" value="1"/>
</dbReference>
<dbReference type="Gene3D" id="3.60.20.10">
    <property type="entry name" value="Glutamine Phosphoribosylpyrophosphate, subunit 1, domain 1"/>
    <property type="match status" value="1"/>
</dbReference>
<name>A0A7J3I724_9CREN</name>
<reference evidence="2" key="1">
    <citation type="journal article" date="2020" name="mSystems">
        <title>Genome- and Community-Level Interaction Insights into Carbon Utilization and Element Cycling Functions of Hydrothermarchaeota in Hydrothermal Sediment.</title>
        <authorList>
            <person name="Zhou Z."/>
            <person name="Liu Y."/>
            <person name="Xu W."/>
            <person name="Pan J."/>
            <person name="Luo Z.H."/>
            <person name="Li M."/>
        </authorList>
    </citation>
    <scope>NUCLEOTIDE SEQUENCE [LARGE SCALE GENOMIC DNA]</scope>
    <source>
        <strain evidence="2">SpSt-618</strain>
    </source>
</reference>
<organism evidence="2">
    <name type="scientific">Ignisphaera aggregans</name>
    <dbReference type="NCBI Taxonomy" id="334771"/>
    <lineage>
        <taxon>Archaea</taxon>
        <taxon>Thermoproteota</taxon>
        <taxon>Thermoprotei</taxon>
        <taxon>Desulfurococcales</taxon>
        <taxon>Desulfurococcaceae</taxon>
        <taxon>Ignisphaera</taxon>
    </lineage>
</organism>
<dbReference type="SUPFAM" id="SSF56235">
    <property type="entry name" value="N-terminal nucleophile aminohydrolases (Ntn hydrolases)"/>
    <property type="match status" value="1"/>
</dbReference>
<evidence type="ECO:0000313" key="2">
    <source>
        <dbReference type="EMBL" id="HGN36391.1"/>
    </source>
</evidence>
<proteinExistence type="predicted"/>
<gene>
    <name evidence="2" type="ORF">ENT87_02430</name>
</gene>
<dbReference type="InterPro" id="IPR017932">
    <property type="entry name" value="GATase_2_dom"/>
</dbReference>
<dbReference type="Pfam" id="PF13522">
    <property type="entry name" value="GATase_6"/>
    <property type="match status" value="1"/>
</dbReference>
<dbReference type="EMBL" id="DTAI01000073">
    <property type="protein sequence ID" value="HGN36391.1"/>
    <property type="molecule type" value="Genomic_DNA"/>
</dbReference>
<dbReference type="PANTHER" id="PTHR42824">
    <property type="entry name" value="GLUTAMINE AMIDOTRANSFERASE"/>
    <property type="match status" value="1"/>
</dbReference>
<feature type="domain" description="Glutamine amidotransferase type-2" evidence="1">
    <location>
        <begin position="2"/>
        <end position="283"/>
    </location>
</feature>
<evidence type="ECO:0000259" key="1">
    <source>
        <dbReference type="PROSITE" id="PS51278"/>
    </source>
</evidence>
<sequence>MCRQIIVIGNGGSINSVRIPLIRSLIKSSRYDPHSIALFGSSDASHSDGWGIVRIILTPSGVERVVIERSSKPIYEDAWAEYLEEKRFPEEVGVVEMVHARAASSGIVDIRNTHPIETSTRMGYRLFLVHNGSVDKLGLLKRLGIDGESSYAKIYSDTYFLAQLMASLIEYDISKGVVFDVARYTRTALNIGAILVKDREIQMLVGSYYKVFDKPIERRNYYKMYRAYSDSLILYTSSTLIDFYKPEIDLEWIEMPNGFFEIHKLKFGEKFEIEKVSEFLIEE</sequence>
<dbReference type="AlphaFoldDB" id="A0A7J3I724"/>
<accession>A0A7J3I724</accession>